<dbReference type="GO" id="GO:0006508">
    <property type="term" value="P:proteolysis"/>
    <property type="evidence" value="ECO:0007669"/>
    <property type="project" value="UniProtKB-KW"/>
</dbReference>
<dbReference type="InterPro" id="IPR026444">
    <property type="entry name" value="Secre_tail"/>
</dbReference>
<dbReference type="GO" id="GO:0004252">
    <property type="term" value="F:serine-type endopeptidase activity"/>
    <property type="evidence" value="ECO:0007669"/>
    <property type="project" value="UniProtKB-UniRule"/>
</dbReference>
<keyword evidence="4 5" id="KW-0720">Serine protease</keyword>
<name>A0A7W9T176_9BACT</name>
<protein>
    <submittedName>
        <fullName evidence="9">Subtilisin family serine protease</fullName>
    </submittedName>
</protein>
<dbReference type="Gene3D" id="3.40.50.200">
    <property type="entry name" value="Peptidase S8/S53 domain"/>
    <property type="match status" value="1"/>
</dbReference>
<dbReference type="EMBL" id="JACHGG010000003">
    <property type="protein sequence ID" value="MBB6059561.1"/>
    <property type="molecule type" value="Genomic_DNA"/>
</dbReference>
<dbReference type="InterPro" id="IPR015500">
    <property type="entry name" value="Peptidase_S8_subtilisin-rel"/>
</dbReference>
<reference evidence="9 10" key="1">
    <citation type="submission" date="2020-08" db="EMBL/GenBank/DDBJ databases">
        <title>Genomic Encyclopedia of Type Strains, Phase IV (KMG-IV): sequencing the most valuable type-strain genomes for metagenomic binning, comparative biology and taxonomic classification.</title>
        <authorList>
            <person name="Goeker M."/>
        </authorList>
    </citation>
    <scope>NUCLEOTIDE SEQUENCE [LARGE SCALE GENOMIC DNA]</scope>
    <source>
        <strain evidence="9 10">DSM 26718</strain>
    </source>
</reference>
<evidence type="ECO:0000256" key="6">
    <source>
        <dbReference type="SAM" id="MobiDB-lite"/>
    </source>
</evidence>
<keyword evidence="7" id="KW-0732">Signal</keyword>
<dbReference type="CDD" id="cd07493">
    <property type="entry name" value="Peptidases_S8_9"/>
    <property type="match status" value="1"/>
</dbReference>
<comment type="similarity">
    <text evidence="1 5">Belongs to the peptidase S8 family.</text>
</comment>
<keyword evidence="10" id="KW-1185">Reference proteome</keyword>
<dbReference type="InterPro" id="IPR051048">
    <property type="entry name" value="Peptidase_S8/S53_subtilisin"/>
</dbReference>
<feature type="signal peptide" evidence="7">
    <location>
        <begin position="1"/>
        <end position="27"/>
    </location>
</feature>
<comment type="caution">
    <text evidence="9">The sequence shown here is derived from an EMBL/GenBank/DDBJ whole genome shotgun (WGS) entry which is preliminary data.</text>
</comment>
<organism evidence="9 10">
    <name type="scientific">Hymenobacter luteus</name>
    <dbReference type="NCBI Taxonomy" id="1411122"/>
    <lineage>
        <taxon>Bacteria</taxon>
        <taxon>Pseudomonadati</taxon>
        <taxon>Bacteroidota</taxon>
        <taxon>Cytophagia</taxon>
        <taxon>Cytophagales</taxon>
        <taxon>Hymenobacteraceae</taxon>
        <taxon>Hymenobacter</taxon>
    </lineage>
</organism>
<evidence type="ECO:0000256" key="1">
    <source>
        <dbReference type="ARBA" id="ARBA00011073"/>
    </source>
</evidence>
<proteinExistence type="inferred from homology"/>
<evidence type="ECO:0000256" key="2">
    <source>
        <dbReference type="ARBA" id="ARBA00022670"/>
    </source>
</evidence>
<evidence type="ECO:0000313" key="9">
    <source>
        <dbReference type="EMBL" id="MBB6059561.1"/>
    </source>
</evidence>
<feature type="chain" id="PRO_5030769079" evidence="7">
    <location>
        <begin position="28"/>
        <end position="571"/>
    </location>
</feature>
<dbReference type="InterPro" id="IPR000209">
    <property type="entry name" value="Peptidase_S8/S53_dom"/>
</dbReference>
<dbReference type="InterPro" id="IPR036852">
    <property type="entry name" value="Peptidase_S8/S53_dom_sf"/>
</dbReference>
<evidence type="ECO:0000256" key="4">
    <source>
        <dbReference type="ARBA" id="ARBA00022825"/>
    </source>
</evidence>
<evidence type="ECO:0000313" key="10">
    <source>
        <dbReference type="Proteomes" id="UP000532746"/>
    </source>
</evidence>
<dbReference type="Pfam" id="PF00082">
    <property type="entry name" value="Peptidase_S8"/>
    <property type="match status" value="1"/>
</dbReference>
<feature type="region of interest" description="Disordered" evidence="6">
    <location>
        <begin position="139"/>
        <end position="168"/>
    </location>
</feature>
<evidence type="ECO:0000256" key="7">
    <source>
        <dbReference type="SAM" id="SignalP"/>
    </source>
</evidence>
<accession>A0A7W9T176</accession>
<feature type="domain" description="Peptidase S8/S53" evidence="8">
    <location>
        <begin position="190"/>
        <end position="463"/>
    </location>
</feature>
<sequence>MVFSRFFSGLALALGLSASVAPTPAEASSRPAAPGPASPAPGTVRKHLIYFKDKAGTPHQLSRPQTFLSARAVQRRQRQGIALLPRDLPVSPAYVQQVKAVPGAQLWYTSRWFNAAVVACDSATLQQLQALPCVRGARTLNRGLPGSRKRGEGEQTSTAPESTAANPYGKAYPQAQMLGAVRMHEAGFRGEGLQIAVFDAGFPGVNTAPAFAALRNEQRLASTFNFVDKNKAVYQRNSHGTHCLSTMAANEPGVYIGTAPQATYHLCITEDSYSEHPVEEANWLIAAEYADSAGVDIISSSLGYTTFDYPSIDYTYADLNGRTAISTRAATLAARVGMLVVNSAGNEGNNTWRYITAPADADSILTVGAVDSLRGRASFSSRGPTADGRIKPNLAAMGEQTAIVTPDGRVNRGNGTSYSCPVLAGMVAGFWQANPQLTAQQVISFLQRSGSRAATPNDEVGYGIPDFVQAYNLANPGAPLATQAASAQQNLFIYPNPVKETELYLQLAVGFQGVPLRVRIYDARGALVAEEQVAATTAAAVRLQPGVLVKGVYTCTVSAGREQRTVRFVKL</sequence>
<feature type="active site" description="Charge relay system" evidence="5">
    <location>
        <position position="199"/>
    </location>
</feature>
<feature type="active site" description="Charge relay system" evidence="5">
    <location>
        <position position="239"/>
    </location>
</feature>
<keyword evidence="3 5" id="KW-0378">Hydrolase</keyword>
<evidence type="ECO:0000259" key="8">
    <source>
        <dbReference type="Pfam" id="PF00082"/>
    </source>
</evidence>
<gene>
    <name evidence="9" type="ORF">HNQ93_002421</name>
</gene>
<feature type="active site" description="Charge relay system" evidence="5">
    <location>
        <position position="417"/>
    </location>
</feature>
<dbReference type="RefSeq" id="WP_183403970.1">
    <property type="nucleotide sequence ID" value="NZ_JACHGG010000003.1"/>
</dbReference>
<dbReference type="PANTHER" id="PTHR43399">
    <property type="entry name" value="SUBTILISIN-RELATED"/>
    <property type="match status" value="1"/>
</dbReference>
<dbReference type="AlphaFoldDB" id="A0A7W9T176"/>
<dbReference type="SUPFAM" id="SSF52743">
    <property type="entry name" value="Subtilisin-like"/>
    <property type="match status" value="1"/>
</dbReference>
<evidence type="ECO:0000256" key="3">
    <source>
        <dbReference type="ARBA" id="ARBA00022801"/>
    </source>
</evidence>
<dbReference type="NCBIfam" id="TIGR04183">
    <property type="entry name" value="Por_Secre_tail"/>
    <property type="match status" value="1"/>
</dbReference>
<evidence type="ECO:0000256" key="5">
    <source>
        <dbReference type="PROSITE-ProRule" id="PRU01240"/>
    </source>
</evidence>
<feature type="compositionally biased region" description="Polar residues" evidence="6">
    <location>
        <begin position="154"/>
        <end position="165"/>
    </location>
</feature>
<dbReference type="PANTHER" id="PTHR43399:SF4">
    <property type="entry name" value="CELL WALL-ASSOCIATED PROTEASE"/>
    <property type="match status" value="1"/>
</dbReference>
<dbReference type="PRINTS" id="PR00723">
    <property type="entry name" value="SUBTILISIN"/>
</dbReference>
<dbReference type="PROSITE" id="PS51892">
    <property type="entry name" value="SUBTILASE"/>
    <property type="match status" value="1"/>
</dbReference>
<dbReference type="Proteomes" id="UP000532746">
    <property type="component" value="Unassembled WGS sequence"/>
</dbReference>
<keyword evidence="2 5" id="KW-0645">Protease</keyword>